<keyword evidence="5" id="KW-0378">Hydrolase</keyword>
<accession>A0A367WCE4</accession>
<reference evidence="6 7" key="1">
    <citation type="submission" date="2014-07" db="EMBL/GenBank/DDBJ databases">
        <title>Draft genome sequence of Thalassospira profundimaris 35.</title>
        <authorList>
            <person name="Lai Q."/>
            <person name="Shao Z."/>
        </authorList>
    </citation>
    <scope>NUCLEOTIDE SEQUENCE [LARGE SCALE GENOMIC DNA]</scope>
    <source>
        <strain evidence="6 7">35</strain>
    </source>
</reference>
<dbReference type="GO" id="GO:0016787">
    <property type="term" value="F:hydrolase activity"/>
    <property type="evidence" value="ECO:0007669"/>
    <property type="project" value="UniProtKB-KW"/>
</dbReference>
<keyword evidence="2" id="KW-1277">Toxin-antitoxin system</keyword>
<protein>
    <recommendedName>
        <fullName evidence="8">DUF86 domain-containing protein</fullName>
    </recommendedName>
</protein>
<dbReference type="PANTHER" id="PTHR34139">
    <property type="entry name" value="UPF0331 PROTEIN MJ0127"/>
    <property type="match status" value="1"/>
</dbReference>
<name>A0A367WCE4_9PROT</name>
<proteinExistence type="predicted"/>
<evidence type="ECO:0000313" key="6">
    <source>
        <dbReference type="EMBL" id="RCK39103.1"/>
    </source>
</evidence>
<dbReference type="EMBL" id="JPWF01000002">
    <property type="protein sequence ID" value="RCK39103.1"/>
    <property type="molecule type" value="Genomic_DNA"/>
</dbReference>
<evidence type="ECO:0008006" key="8">
    <source>
        <dbReference type="Google" id="ProtNLM"/>
    </source>
</evidence>
<dbReference type="GO" id="GO:0110001">
    <property type="term" value="C:toxin-antitoxin complex"/>
    <property type="evidence" value="ECO:0007669"/>
    <property type="project" value="InterPro"/>
</dbReference>
<evidence type="ECO:0000256" key="1">
    <source>
        <dbReference type="ARBA" id="ARBA00022553"/>
    </source>
</evidence>
<organism evidence="6 7">
    <name type="scientific">Thalassospira profundimaris</name>
    <dbReference type="NCBI Taxonomy" id="502049"/>
    <lineage>
        <taxon>Bacteria</taxon>
        <taxon>Pseudomonadati</taxon>
        <taxon>Pseudomonadota</taxon>
        <taxon>Alphaproteobacteria</taxon>
        <taxon>Rhodospirillales</taxon>
        <taxon>Thalassospiraceae</taxon>
        <taxon>Thalassospira</taxon>
    </lineage>
</organism>
<dbReference type="RefSeq" id="WP_114101147.1">
    <property type="nucleotide sequence ID" value="NZ_JPWF01000002.1"/>
</dbReference>
<dbReference type="GO" id="GO:0004540">
    <property type="term" value="F:RNA nuclease activity"/>
    <property type="evidence" value="ECO:0007669"/>
    <property type="project" value="InterPro"/>
</dbReference>
<keyword evidence="1" id="KW-0597">Phosphoprotein</keyword>
<dbReference type="AlphaFoldDB" id="A0A367WCE4"/>
<dbReference type="PANTHER" id="PTHR34139:SF1">
    <property type="entry name" value="RNASE MJ1380-RELATED"/>
    <property type="match status" value="1"/>
</dbReference>
<comment type="caution">
    <text evidence="6">The sequence shown here is derived from an EMBL/GenBank/DDBJ whole genome shotgun (WGS) entry which is preliminary data.</text>
</comment>
<keyword evidence="3" id="KW-0540">Nuclease</keyword>
<evidence type="ECO:0000256" key="5">
    <source>
        <dbReference type="ARBA" id="ARBA00022801"/>
    </source>
</evidence>
<keyword evidence="4" id="KW-0547">Nucleotide-binding</keyword>
<evidence type="ECO:0000256" key="3">
    <source>
        <dbReference type="ARBA" id="ARBA00022722"/>
    </source>
</evidence>
<gene>
    <name evidence="6" type="ORF">TH19_04795</name>
</gene>
<dbReference type="Proteomes" id="UP000253226">
    <property type="component" value="Unassembled WGS sequence"/>
</dbReference>
<dbReference type="Pfam" id="PF01934">
    <property type="entry name" value="HepT-like"/>
    <property type="match status" value="1"/>
</dbReference>
<evidence type="ECO:0000256" key="4">
    <source>
        <dbReference type="ARBA" id="ARBA00022741"/>
    </source>
</evidence>
<dbReference type="InterPro" id="IPR051813">
    <property type="entry name" value="HepT_RNase_toxin"/>
</dbReference>
<dbReference type="GO" id="GO:0000166">
    <property type="term" value="F:nucleotide binding"/>
    <property type="evidence" value="ECO:0007669"/>
    <property type="project" value="UniProtKB-KW"/>
</dbReference>
<evidence type="ECO:0000256" key="2">
    <source>
        <dbReference type="ARBA" id="ARBA00022649"/>
    </source>
</evidence>
<sequence length="123" mass="14361">MTYSKTRLRDYLLHIRESIARIEQYTSDHDETRFFSDQLLQDAVIRNLEIIGEASRNITRNFPEIATANSNIPFAFAYDMRNALAHGYFKVDMEIVWNTIQRDLPNLDQKVADLIADTDFSDN</sequence>
<dbReference type="InterPro" id="IPR008201">
    <property type="entry name" value="HepT-like"/>
</dbReference>
<evidence type="ECO:0000313" key="7">
    <source>
        <dbReference type="Proteomes" id="UP000253226"/>
    </source>
</evidence>
<dbReference type="OrthoDB" id="4829434at2"/>